<feature type="domain" description="Thiamine pyrophosphate enzyme TPP-binding" evidence="6">
    <location>
        <begin position="382"/>
        <end position="531"/>
    </location>
</feature>
<dbReference type="InterPro" id="IPR045229">
    <property type="entry name" value="TPP_enz"/>
</dbReference>
<dbReference type="InterPro" id="IPR012000">
    <property type="entry name" value="Thiamin_PyroP_enz_cen_dom"/>
</dbReference>
<evidence type="ECO:0000256" key="3">
    <source>
        <dbReference type="ARBA" id="ARBA00023052"/>
    </source>
</evidence>
<dbReference type="SUPFAM" id="SSF52467">
    <property type="entry name" value="DHS-like NAD/FAD-binding domain"/>
    <property type="match status" value="1"/>
</dbReference>
<dbReference type="Pfam" id="PF02775">
    <property type="entry name" value="TPP_enzyme_C"/>
    <property type="match status" value="1"/>
</dbReference>
<dbReference type="InterPro" id="IPR011766">
    <property type="entry name" value="TPP_enzyme_TPP-bd"/>
</dbReference>
<dbReference type="RefSeq" id="WP_344724107.1">
    <property type="nucleotide sequence ID" value="NZ_BAAAUS010000024.1"/>
</dbReference>
<evidence type="ECO:0000256" key="4">
    <source>
        <dbReference type="RuleBase" id="RU362132"/>
    </source>
</evidence>
<dbReference type="Pfam" id="PF02776">
    <property type="entry name" value="TPP_enzyme_N"/>
    <property type="match status" value="1"/>
</dbReference>
<dbReference type="InterPro" id="IPR012001">
    <property type="entry name" value="Thiamin_PyroP_enz_TPP-bd_dom"/>
</dbReference>
<comment type="caution">
    <text evidence="8">The sequence shown here is derived from an EMBL/GenBank/DDBJ whole genome shotgun (WGS) entry which is preliminary data.</text>
</comment>
<dbReference type="InterPro" id="IPR029061">
    <property type="entry name" value="THDP-binding"/>
</dbReference>
<dbReference type="CDD" id="cd07035">
    <property type="entry name" value="TPP_PYR_POX_like"/>
    <property type="match status" value="1"/>
</dbReference>
<evidence type="ECO:0000259" key="7">
    <source>
        <dbReference type="Pfam" id="PF02776"/>
    </source>
</evidence>
<name>A0ABW4F162_9PSEU</name>
<keyword evidence="3 4" id="KW-0786">Thiamine pyrophosphate</keyword>
<evidence type="ECO:0000313" key="8">
    <source>
        <dbReference type="EMBL" id="MFD1521551.1"/>
    </source>
</evidence>
<comment type="cofactor">
    <cofactor evidence="1">
        <name>thiamine diphosphate</name>
        <dbReference type="ChEBI" id="CHEBI:58937"/>
    </cofactor>
</comment>
<dbReference type="CDD" id="cd00568">
    <property type="entry name" value="TPP_enzymes"/>
    <property type="match status" value="1"/>
</dbReference>
<dbReference type="EMBL" id="JBHUCO010000037">
    <property type="protein sequence ID" value="MFD1521551.1"/>
    <property type="molecule type" value="Genomic_DNA"/>
</dbReference>
<sequence length="550" mass="58613">MKVCDAVARWCADVETPFVAGIPRNGILEIIDSVSTATDVPFILTRHEQSASMMAYSYAFQTGRPAVVVGASAPGTTILTIGVMGAHVESLPMLVVTAQGSNAHEGCEAFGEIDLSALFEPITKWSVQVDDPGHTIEILNEAYRRTLTGRPGPVHVAIPYDFMQRGAGPYVRPTRPVSPIAPQGSLDGIVELMRSAQRPLIIAGGGVPPQNADDLLAVARGFSAPVVQSWLRKPVPDRDPHCIGMAGIGGSPAARRGIQDADVVLVLGCRFSEQMTEQYAMSFAADAKLVHVDLDPAVIGRVYPVHLGVQADLGDVLPGLRAAVQAAPPADPSGWLTMLQKEQAGYVQELACYRRDDTTPQSRYVVEQLRELLDADTRLVLDSGNYMHWAEQYFPVEHAGLFHYPMAGTMGFGVPGAIGAKIAHPDAFVCALVGDGGFVMTMGELETAVRLGTPLLVVVINNSTLAHIRMRQEADFGGRSVGVNYGEQHFSHVAAAFGVFGAEANSTADVLPALEEAVEVVRGGGCAVVDVHVSAEMAAAPLVRWWPRSV</sequence>
<dbReference type="Gene3D" id="3.40.50.1220">
    <property type="entry name" value="TPP-binding domain"/>
    <property type="match status" value="1"/>
</dbReference>
<accession>A0ABW4F162</accession>
<dbReference type="SUPFAM" id="SSF52518">
    <property type="entry name" value="Thiamin diphosphate-binding fold (THDP-binding)"/>
    <property type="match status" value="2"/>
</dbReference>
<gene>
    <name evidence="8" type="ORF">ACFSJD_28925</name>
</gene>
<evidence type="ECO:0000313" key="9">
    <source>
        <dbReference type="Proteomes" id="UP001597114"/>
    </source>
</evidence>
<evidence type="ECO:0000256" key="1">
    <source>
        <dbReference type="ARBA" id="ARBA00001964"/>
    </source>
</evidence>
<comment type="similarity">
    <text evidence="2 4">Belongs to the TPP enzyme family.</text>
</comment>
<dbReference type="InterPro" id="IPR029035">
    <property type="entry name" value="DHS-like_NAD/FAD-binding_dom"/>
</dbReference>
<feature type="domain" description="Thiamine pyrophosphate enzyme central" evidence="5">
    <location>
        <begin position="187"/>
        <end position="319"/>
    </location>
</feature>
<evidence type="ECO:0000259" key="5">
    <source>
        <dbReference type="Pfam" id="PF00205"/>
    </source>
</evidence>
<feature type="domain" description="Thiamine pyrophosphate enzyme N-terminal TPP-binding" evidence="7">
    <location>
        <begin position="1"/>
        <end position="117"/>
    </location>
</feature>
<evidence type="ECO:0000256" key="2">
    <source>
        <dbReference type="ARBA" id="ARBA00007812"/>
    </source>
</evidence>
<dbReference type="Proteomes" id="UP001597114">
    <property type="component" value="Unassembled WGS sequence"/>
</dbReference>
<keyword evidence="9" id="KW-1185">Reference proteome</keyword>
<dbReference type="Gene3D" id="3.40.50.970">
    <property type="match status" value="2"/>
</dbReference>
<organism evidence="8 9">
    <name type="scientific">Pseudonocardia yunnanensis</name>
    <dbReference type="NCBI Taxonomy" id="58107"/>
    <lineage>
        <taxon>Bacteria</taxon>
        <taxon>Bacillati</taxon>
        <taxon>Actinomycetota</taxon>
        <taxon>Actinomycetes</taxon>
        <taxon>Pseudonocardiales</taxon>
        <taxon>Pseudonocardiaceae</taxon>
        <taxon>Pseudonocardia</taxon>
    </lineage>
</organism>
<dbReference type="PANTHER" id="PTHR18968:SF166">
    <property type="entry name" value="2-HYDROXYACYL-COA LYASE 2"/>
    <property type="match status" value="1"/>
</dbReference>
<reference evidence="9" key="1">
    <citation type="journal article" date="2019" name="Int. J. Syst. Evol. Microbiol.">
        <title>The Global Catalogue of Microorganisms (GCM) 10K type strain sequencing project: providing services to taxonomists for standard genome sequencing and annotation.</title>
        <authorList>
            <consortium name="The Broad Institute Genomics Platform"/>
            <consortium name="The Broad Institute Genome Sequencing Center for Infectious Disease"/>
            <person name="Wu L."/>
            <person name="Ma J."/>
        </authorList>
    </citation>
    <scope>NUCLEOTIDE SEQUENCE [LARGE SCALE GENOMIC DNA]</scope>
    <source>
        <strain evidence="9">CCM 7043</strain>
    </source>
</reference>
<dbReference type="Pfam" id="PF00205">
    <property type="entry name" value="TPP_enzyme_M"/>
    <property type="match status" value="1"/>
</dbReference>
<evidence type="ECO:0000259" key="6">
    <source>
        <dbReference type="Pfam" id="PF02775"/>
    </source>
</evidence>
<protein>
    <submittedName>
        <fullName evidence="8">Thiamine pyrophosphate-binding protein</fullName>
    </submittedName>
</protein>
<dbReference type="PANTHER" id="PTHR18968">
    <property type="entry name" value="THIAMINE PYROPHOSPHATE ENZYMES"/>
    <property type="match status" value="1"/>
</dbReference>
<proteinExistence type="inferred from homology"/>